<feature type="compositionally biased region" description="Basic and acidic residues" evidence="1">
    <location>
        <begin position="1"/>
        <end position="10"/>
    </location>
</feature>
<keyword evidence="4" id="KW-1185">Reference proteome</keyword>
<comment type="caution">
    <text evidence="3">The sequence shown here is derived from an EMBL/GenBank/DDBJ whole genome shotgun (WGS) entry which is preliminary data.</text>
</comment>
<proteinExistence type="predicted"/>
<feature type="transmembrane region" description="Helical" evidence="2">
    <location>
        <begin position="81"/>
        <end position="105"/>
    </location>
</feature>
<evidence type="ECO:0000256" key="2">
    <source>
        <dbReference type="SAM" id="Phobius"/>
    </source>
</evidence>
<dbReference type="RefSeq" id="XP_066674440.1">
    <property type="nucleotide sequence ID" value="XM_066804667.1"/>
</dbReference>
<feature type="region of interest" description="Disordered" evidence="1">
    <location>
        <begin position="116"/>
        <end position="143"/>
    </location>
</feature>
<feature type="region of interest" description="Disordered" evidence="1">
    <location>
        <begin position="34"/>
        <end position="63"/>
    </location>
</feature>
<evidence type="ECO:0000313" key="4">
    <source>
        <dbReference type="Proteomes" id="UP001433268"/>
    </source>
</evidence>
<sequence length="264" mass="28297">MDLRRQHTDMEPAVSSAHPGLEVEVYPGLEVQPHSAKELSQTDNTQHHQRTHPGVPKSEETNIPKVTTDKRRRILGLTTPTFWGLLVALILLIAAAIGGGIGGGLASQQHSSGSSAAAAAPTAATTLAPGQQPTGGGGGTLTVTTLLPLMQPDATPKDNCPGTNHRRFDSGILLQGKTVNRTFEQQCDTNYADGPENRGLLDLLAFYAQNFEECMKWCAQYNQQVQQQKIRASLNRGTGGADYCHLVSIALMHKSGLTLPWAKS</sequence>
<reference evidence="3 4" key="1">
    <citation type="submission" date="2023-01" db="EMBL/GenBank/DDBJ databases">
        <title>Analysis of 21 Apiospora genomes using comparative genomics revels a genus with tremendous synthesis potential of carbohydrate active enzymes and secondary metabolites.</title>
        <authorList>
            <person name="Sorensen T."/>
        </authorList>
    </citation>
    <scope>NUCLEOTIDE SEQUENCE [LARGE SCALE GENOMIC DNA]</scope>
    <source>
        <strain evidence="3 4">CBS 114990</strain>
    </source>
</reference>
<gene>
    <name evidence="3" type="ORF">PG997_000352</name>
</gene>
<protein>
    <submittedName>
        <fullName evidence="3">Uncharacterized protein</fullName>
    </submittedName>
</protein>
<accession>A0ABR1XAM8</accession>
<keyword evidence="2" id="KW-1133">Transmembrane helix</keyword>
<evidence type="ECO:0000256" key="1">
    <source>
        <dbReference type="SAM" id="MobiDB-lite"/>
    </source>
</evidence>
<organism evidence="3 4">
    <name type="scientific">Apiospora hydei</name>
    <dbReference type="NCBI Taxonomy" id="1337664"/>
    <lineage>
        <taxon>Eukaryota</taxon>
        <taxon>Fungi</taxon>
        <taxon>Dikarya</taxon>
        <taxon>Ascomycota</taxon>
        <taxon>Pezizomycotina</taxon>
        <taxon>Sordariomycetes</taxon>
        <taxon>Xylariomycetidae</taxon>
        <taxon>Amphisphaeriales</taxon>
        <taxon>Apiosporaceae</taxon>
        <taxon>Apiospora</taxon>
    </lineage>
</organism>
<keyword evidence="2" id="KW-0812">Transmembrane</keyword>
<dbReference type="Proteomes" id="UP001433268">
    <property type="component" value="Unassembled WGS sequence"/>
</dbReference>
<name>A0ABR1XAM8_9PEZI</name>
<dbReference type="GeneID" id="92037727"/>
<dbReference type="EMBL" id="JAQQWN010000002">
    <property type="protein sequence ID" value="KAK8093667.1"/>
    <property type="molecule type" value="Genomic_DNA"/>
</dbReference>
<keyword evidence="2" id="KW-0472">Membrane</keyword>
<evidence type="ECO:0000313" key="3">
    <source>
        <dbReference type="EMBL" id="KAK8093667.1"/>
    </source>
</evidence>
<feature type="region of interest" description="Disordered" evidence="1">
    <location>
        <begin position="1"/>
        <end position="21"/>
    </location>
</feature>
<feature type="compositionally biased region" description="Low complexity" evidence="1">
    <location>
        <begin position="116"/>
        <end position="132"/>
    </location>
</feature>